<accession>A0A165QBX3</accession>
<proteinExistence type="predicted"/>
<protein>
    <submittedName>
        <fullName evidence="1">Uncharacterized protein</fullName>
    </submittedName>
</protein>
<dbReference type="InParanoid" id="A0A165QBX3"/>
<dbReference type="EMBL" id="KV425884">
    <property type="protein sequence ID" value="KZW03382.1"/>
    <property type="molecule type" value="Genomic_DNA"/>
</dbReference>
<gene>
    <name evidence="1" type="ORF">EXIGLDRAFT_828731</name>
</gene>
<dbReference type="Proteomes" id="UP000077266">
    <property type="component" value="Unassembled WGS sequence"/>
</dbReference>
<dbReference type="AlphaFoldDB" id="A0A165QBX3"/>
<name>A0A165QBX3_EXIGL</name>
<keyword evidence="2" id="KW-1185">Reference proteome</keyword>
<evidence type="ECO:0000313" key="1">
    <source>
        <dbReference type="EMBL" id="KZW03382.1"/>
    </source>
</evidence>
<reference evidence="1 2" key="1">
    <citation type="journal article" date="2016" name="Mol. Biol. Evol.">
        <title>Comparative Genomics of Early-Diverging Mushroom-Forming Fungi Provides Insights into the Origins of Lignocellulose Decay Capabilities.</title>
        <authorList>
            <person name="Nagy L.G."/>
            <person name="Riley R."/>
            <person name="Tritt A."/>
            <person name="Adam C."/>
            <person name="Daum C."/>
            <person name="Floudas D."/>
            <person name="Sun H."/>
            <person name="Yadav J.S."/>
            <person name="Pangilinan J."/>
            <person name="Larsson K.H."/>
            <person name="Matsuura K."/>
            <person name="Barry K."/>
            <person name="Labutti K."/>
            <person name="Kuo R."/>
            <person name="Ohm R.A."/>
            <person name="Bhattacharya S.S."/>
            <person name="Shirouzu T."/>
            <person name="Yoshinaga Y."/>
            <person name="Martin F.M."/>
            <person name="Grigoriev I.V."/>
            <person name="Hibbett D.S."/>
        </authorList>
    </citation>
    <scope>NUCLEOTIDE SEQUENCE [LARGE SCALE GENOMIC DNA]</scope>
    <source>
        <strain evidence="1 2">HHB12029</strain>
    </source>
</reference>
<sequence>MHWIFNNLRPLFNERINSHDLRPLSVHFTHPQDAFYLHHLPTVRFLAERLHLPFGPPRFLSNDDLSSFRTRFLILDIHYAASDEAMDSLGLILGVQTLERILVRPSAPWHRERAQVLRDRVRSFAETRRSKVIWFDESFTAYRGSVETSTPELQAHRYLSDAMTGDDLWLRGSQLYIPEPDA</sequence>
<organism evidence="1 2">
    <name type="scientific">Exidia glandulosa HHB12029</name>
    <dbReference type="NCBI Taxonomy" id="1314781"/>
    <lineage>
        <taxon>Eukaryota</taxon>
        <taxon>Fungi</taxon>
        <taxon>Dikarya</taxon>
        <taxon>Basidiomycota</taxon>
        <taxon>Agaricomycotina</taxon>
        <taxon>Agaricomycetes</taxon>
        <taxon>Auriculariales</taxon>
        <taxon>Exidiaceae</taxon>
        <taxon>Exidia</taxon>
    </lineage>
</organism>
<evidence type="ECO:0000313" key="2">
    <source>
        <dbReference type="Proteomes" id="UP000077266"/>
    </source>
</evidence>